<dbReference type="Pfam" id="PF01694">
    <property type="entry name" value="Rhomboid"/>
    <property type="match status" value="1"/>
</dbReference>
<dbReference type="GO" id="GO:0016020">
    <property type="term" value="C:membrane"/>
    <property type="evidence" value="ECO:0007669"/>
    <property type="project" value="UniProtKB-SubCell"/>
</dbReference>
<accession>A0AAW5VIA1</accession>
<dbReference type="RefSeq" id="WP_265350970.1">
    <property type="nucleotide sequence ID" value="NZ_JAMQPL010000001.1"/>
</dbReference>
<keyword evidence="4" id="KW-0378">Hydrolase</keyword>
<keyword evidence="6 7" id="KW-0472">Membrane</keyword>
<evidence type="ECO:0000256" key="3">
    <source>
        <dbReference type="ARBA" id="ARBA00022692"/>
    </source>
</evidence>
<dbReference type="InterPro" id="IPR035952">
    <property type="entry name" value="Rhomboid-like_sf"/>
</dbReference>
<keyword evidence="3 7" id="KW-0812">Transmembrane</keyword>
<evidence type="ECO:0000256" key="6">
    <source>
        <dbReference type="ARBA" id="ARBA00023136"/>
    </source>
</evidence>
<gene>
    <name evidence="9" type="ORF">ND861_01740</name>
    <name evidence="10" type="ORF">ND862_01745</name>
</gene>
<evidence type="ECO:0000313" key="12">
    <source>
        <dbReference type="Proteomes" id="UP001208912"/>
    </source>
</evidence>
<protein>
    <submittedName>
        <fullName evidence="10">Rhomboid family intramembrane serine protease</fullName>
    </submittedName>
</protein>
<dbReference type="PANTHER" id="PTHR43731:SF14">
    <property type="entry name" value="PRESENILIN-ASSOCIATED RHOMBOID-LIKE PROTEIN, MITOCHONDRIAL"/>
    <property type="match status" value="1"/>
</dbReference>
<dbReference type="GO" id="GO:0006508">
    <property type="term" value="P:proteolysis"/>
    <property type="evidence" value="ECO:0007669"/>
    <property type="project" value="UniProtKB-KW"/>
</dbReference>
<evidence type="ECO:0000256" key="1">
    <source>
        <dbReference type="ARBA" id="ARBA00004141"/>
    </source>
</evidence>
<name>A0AAW5VIA1_9LEPT</name>
<dbReference type="InterPro" id="IPR050925">
    <property type="entry name" value="Rhomboid_protease_S54"/>
</dbReference>
<comment type="subcellular location">
    <subcellularLocation>
        <location evidence="1">Membrane</location>
        <topology evidence="1">Multi-pass membrane protein</topology>
    </subcellularLocation>
</comment>
<evidence type="ECO:0000313" key="10">
    <source>
        <dbReference type="EMBL" id="MCW7528925.1"/>
    </source>
</evidence>
<dbReference type="PANTHER" id="PTHR43731">
    <property type="entry name" value="RHOMBOID PROTEASE"/>
    <property type="match status" value="1"/>
</dbReference>
<sequence>MMRSFIWEFPLTASFSLFLFLLYPVVSIFFPDLIGPYFIATPGELEPINWVLSTFFHGSGAHLLSNLFFLLLLGRVVENRVGKARWLLFYFMAGILSVLGDGIVRGLIFGDRTPIVGASGAISGLASAATFLSPFRFPITKTKSIPFPVFLFGWMMVYSDVTNLFARDHVAHWAHLGGFFSVFVTSYLLGEKERREIRQGFLLNFTFFTLTIILLFFINNR</sequence>
<dbReference type="Proteomes" id="UP001208912">
    <property type="component" value="Unassembled WGS sequence"/>
</dbReference>
<evidence type="ECO:0000313" key="11">
    <source>
        <dbReference type="Proteomes" id="UP001208540"/>
    </source>
</evidence>
<dbReference type="AlphaFoldDB" id="A0AAW5VIA1"/>
<organism evidence="10 11">
    <name type="scientific">Leptospira soteropolitanensis</name>
    <dbReference type="NCBI Taxonomy" id="2950025"/>
    <lineage>
        <taxon>Bacteria</taxon>
        <taxon>Pseudomonadati</taxon>
        <taxon>Spirochaetota</taxon>
        <taxon>Spirochaetia</taxon>
        <taxon>Leptospirales</taxon>
        <taxon>Leptospiraceae</taxon>
        <taxon>Leptospira</taxon>
    </lineage>
</organism>
<keyword evidence="12" id="KW-1185">Reference proteome</keyword>
<dbReference type="Gene3D" id="1.20.1540.10">
    <property type="entry name" value="Rhomboid-like"/>
    <property type="match status" value="1"/>
</dbReference>
<evidence type="ECO:0000256" key="2">
    <source>
        <dbReference type="ARBA" id="ARBA00009045"/>
    </source>
</evidence>
<feature type="transmembrane region" description="Helical" evidence="7">
    <location>
        <begin position="51"/>
        <end position="74"/>
    </location>
</feature>
<feature type="transmembrane region" description="Helical" evidence="7">
    <location>
        <begin position="172"/>
        <end position="189"/>
    </location>
</feature>
<keyword evidence="10" id="KW-0645">Protease</keyword>
<dbReference type="GO" id="GO:0004252">
    <property type="term" value="F:serine-type endopeptidase activity"/>
    <property type="evidence" value="ECO:0007669"/>
    <property type="project" value="InterPro"/>
</dbReference>
<evidence type="ECO:0000256" key="4">
    <source>
        <dbReference type="ARBA" id="ARBA00022801"/>
    </source>
</evidence>
<feature type="transmembrane region" description="Helical" evidence="7">
    <location>
        <begin position="86"/>
        <end position="109"/>
    </location>
</feature>
<feature type="transmembrane region" description="Helical" evidence="7">
    <location>
        <begin position="115"/>
        <end position="135"/>
    </location>
</feature>
<comment type="similarity">
    <text evidence="2">Belongs to the peptidase S54 family.</text>
</comment>
<proteinExistence type="inferred from homology"/>
<feature type="transmembrane region" description="Helical" evidence="7">
    <location>
        <begin position="201"/>
        <end position="218"/>
    </location>
</feature>
<evidence type="ECO:0000256" key="7">
    <source>
        <dbReference type="SAM" id="Phobius"/>
    </source>
</evidence>
<dbReference type="EMBL" id="JAMQPM010000001">
    <property type="protein sequence ID" value="MCW7525057.1"/>
    <property type="molecule type" value="Genomic_DNA"/>
</dbReference>
<evidence type="ECO:0000256" key="5">
    <source>
        <dbReference type="ARBA" id="ARBA00022989"/>
    </source>
</evidence>
<dbReference type="EMBL" id="JAMQPL010000001">
    <property type="protein sequence ID" value="MCW7528925.1"/>
    <property type="molecule type" value="Genomic_DNA"/>
</dbReference>
<evidence type="ECO:0000313" key="9">
    <source>
        <dbReference type="EMBL" id="MCW7525057.1"/>
    </source>
</evidence>
<evidence type="ECO:0000259" key="8">
    <source>
        <dbReference type="Pfam" id="PF01694"/>
    </source>
</evidence>
<comment type="caution">
    <text evidence="10">The sequence shown here is derived from an EMBL/GenBank/DDBJ whole genome shotgun (WGS) entry which is preliminary data.</text>
</comment>
<feature type="domain" description="Peptidase S54 rhomboid" evidence="8">
    <location>
        <begin position="48"/>
        <end position="190"/>
    </location>
</feature>
<dbReference type="SUPFAM" id="SSF144091">
    <property type="entry name" value="Rhomboid-like"/>
    <property type="match status" value="1"/>
</dbReference>
<feature type="transmembrane region" description="Helical" evidence="7">
    <location>
        <begin position="147"/>
        <end position="166"/>
    </location>
</feature>
<keyword evidence="5 7" id="KW-1133">Transmembrane helix</keyword>
<dbReference type="InterPro" id="IPR022764">
    <property type="entry name" value="Peptidase_S54_rhomboid_dom"/>
</dbReference>
<dbReference type="Proteomes" id="UP001208540">
    <property type="component" value="Unassembled WGS sequence"/>
</dbReference>
<reference evidence="10 12" key="1">
    <citation type="submission" date="2022-06" db="EMBL/GenBank/DDBJ databases">
        <title>Leptospira isolates from biofilms formed at urban environments.</title>
        <authorList>
            <person name="Ribeiro P.S."/>
            <person name="Sousa T."/>
            <person name="Carvalho N."/>
            <person name="Aburjaile F."/>
            <person name="Neves F."/>
            <person name="Oliveira D."/>
            <person name="Blanco L."/>
            <person name="Lima J."/>
            <person name="Costa F."/>
            <person name="Brenig B."/>
            <person name="Soares S."/>
            <person name="Ramos R."/>
            <person name="Goes-Neto A."/>
            <person name="Matiuzzi M."/>
            <person name="Azevedo V."/>
            <person name="Ristow P."/>
        </authorList>
    </citation>
    <scope>NUCLEOTIDE SEQUENCE</scope>
    <source>
        <strain evidence="9 12">VSF19</strain>
        <strain evidence="10">VSF20</strain>
    </source>
</reference>